<dbReference type="GO" id="GO:0008270">
    <property type="term" value="F:zinc ion binding"/>
    <property type="evidence" value="ECO:0007669"/>
    <property type="project" value="UniProtKB-UniRule"/>
</dbReference>
<evidence type="ECO:0000256" key="2">
    <source>
        <dbReference type="ARBA" id="ARBA00022705"/>
    </source>
</evidence>
<evidence type="ECO:0000256" key="11">
    <source>
        <dbReference type="ARBA" id="ARBA00048988"/>
    </source>
</evidence>
<evidence type="ECO:0000256" key="7">
    <source>
        <dbReference type="ARBA" id="ARBA00022833"/>
    </source>
</evidence>
<dbReference type="Pfam" id="PF18319">
    <property type="entry name" value="Zn_ribbon_PriA"/>
    <property type="match status" value="1"/>
</dbReference>
<evidence type="ECO:0000256" key="4">
    <source>
        <dbReference type="ARBA" id="ARBA00022741"/>
    </source>
</evidence>
<dbReference type="PROSITE" id="PS51194">
    <property type="entry name" value="HELICASE_CTER"/>
    <property type="match status" value="1"/>
</dbReference>
<dbReference type="NCBIfam" id="TIGR00595">
    <property type="entry name" value="priA"/>
    <property type="match status" value="1"/>
</dbReference>
<dbReference type="InterPro" id="IPR001650">
    <property type="entry name" value="Helicase_C-like"/>
</dbReference>
<accession>A0A432YQU2</accession>
<dbReference type="InterPro" id="IPR011545">
    <property type="entry name" value="DEAD/DEAH_box_helicase_dom"/>
</dbReference>
<organism evidence="15 16">
    <name type="scientific">Pseudidiomarina insulisalsae</name>
    <dbReference type="NCBI Taxonomy" id="575789"/>
    <lineage>
        <taxon>Bacteria</taxon>
        <taxon>Pseudomonadati</taxon>
        <taxon>Pseudomonadota</taxon>
        <taxon>Gammaproteobacteria</taxon>
        <taxon>Alteromonadales</taxon>
        <taxon>Idiomarinaceae</taxon>
        <taxon>Pseudidiomarina</taxon>
    </lineage>
</organism>
<keyword evidence="9 12" id="KW-0238">DNA-binding</keyword>
<comment type="caution">
    <text evidence="15">The sequence shown here is derived from an EMBL/GenBank/DDBJ whole genome shotgun (WGS) entry which is preliminary data.</text>
</comment>
<dbReference type="InterPro" id="IPR014001">
    <property type="entry name" value="Helicase_ATP-bd"/>
</dbReference>
<comment type="cofactor">
    <cofactor evidence="12">
        <name>Zn(2+)</name>
        <dbReference type="ChEBI" id="CHEBI:29105"/>
    </cofactor>
    <text evidence="12">Binds 2 zinc ions per subunit.</text>
</comment>
<dbReference type="CDD" id="cd17929">
    <property type="entry name" value="DEXHc_priA"/>
    <property type="match status" value="1"/>
</dbReference>
<evidence type="ECO:0000256" key="3">
    <source>
        <dbReference type="ARBA" id="ARBA00022723"/>
    </source>
</evidence>
<dbReference type="GO" id="GO:0006269">
    <property type="term" value="P:DNA replication, synthesis of primer"/>
    <property type="evidence" value="ECO:0007669"/>
    <property type="project" value="UniProtKB-KW"/>
</dbReference>
<dbReference type="AlphaFoldDB" id="A0A432YQU2"/>
<dbReference type="InterPro" id="IPR027417">
    <property type="entry name" value="P-loop_NTPase"/>
</dbReference>
<dbReference type="PANTHER" id="PTHR30580:SF0">
    <property type="entry name" value="PRIMOSOMAL PROTEIN N"/>
    <property type="match status" value="1"/>
</dbReference>
<keyword evidence="10 12" id="KW-0413">Isomerase</keyword>
<dbReference type="PROSITE" id="PS51192">
    <property type="entry name" value="HELICASE_ATP_BIND_1"/>
    <property type="match status" value="1"/>
</dbReference>
<keyword evidence="2 12" id="KW-0235">DNA replication</keyword>
<dbReference type="EMBL" id="PIPY01000001">
    <property type="protein sequence ID" value="RUO63717.1"/>
    <property type="molecule type" value="Genomic_DNA"/>
</dbReference>
<dbReference type="HAMAP" id="MF_00983">
    <property type="entry name" value="PriA"/>
    <property type="match status" value="1"/>
</dbReference>
<evidence type="ECO:0000256" key="8">
    <source>
        <dbReference type="ARBA" id="ARBA00022840"/>
    </source>
</evidence>
<dbReference type="GO" id="GO:0006310">
    <property type="term" value="P:DNA recombination"/>
    <property type="evidence" value="ECO:0007669"/>
    <property type="project" value="InterPro"/>
</dbReference>
<dbReference type="Gene3D" id="3.40.1440.60">
    <property type="entry name" value="PriA, 3(prime) DNA-binding domain"/>
    <property type="match status" value="1"/>
</dbReference>
<name>A0A432YQU2_9GAMM</name>
<dbReference type="GO" id="GO:0006302">
    <property type="term" value="P:double-strand break repair"/>
    <property type="evidence" value="ECO:0007669"/>
    <property type="project" value="InterPro"/>
</dbReference>
<dbReference type="FunFam" id="3.40.1440.60:FF:000001">
    <property type="entry name" value="Primosomal protein N"/>
    <property type="match status" value="1"/>
</dbReference>
<dbReference type="SMART" id="SM00487">
    <property type="entry name" value="DEXDc"/>
    <property type="match status" value="1"/>
</dbReference>
<dbReference type="Gene3D" id="3.40.50.300">
    <property type="entry name" value="P-loop containing nucleotide triphosphate hydrolases"/>
    <property type="match status" value="2"/>
</dbReference>
<dbReference type="OrthoDB" id="9759544at2"/>
<comment type="catalytic activity">
    <reaction evidence="12">
        <text>Couples ATP hydrolysis with the unwinding of duplex DNA by translocating in the 3'-5' direction.</text>
        <dbReference type="EC" id="5.6.2.4"/>
    </reaction>
</comment>
<dbReference type="SMART" id="SM00490">
    <property type="entry name" value="HELICc"/>
    <property type="match status" value="1"/>
</dbReference>
<evidence type="ECO:0000256" key="6">
    <source>
        <dbReference type="ARBA" id="ARBA00022806"/>
    </source>
</evidence>
<dbReference type="InterPro" id="IPR048949">
    <property type="entry name" value="WHD_PriA"/>
</dbReference>
<dbReference type="InterPro" id="IPR042115">
    <property type="entry name" value="PriA_3primeBD_sf"/>
</dbReference>
<dbReference type="EC" id="5.6.2.4" evidence="12"/>
<dbReference type="Pfam" id="PF00271">
    <property type="entry name" value="Helicase_C"/>
    <property type="match status" value="1"/>
</dbReference>
<dbReference type="PANTHER" id="PTHR30580">
    <property type="entry name" value="PRIMOSOMAL PROTEIN N"/>
    <property type="match status" value="1"/>
</dbReference>
<comment type="function">
    <text evidence="12">Initiates the restart of stalled replication forks, which reloads the replicative helicase on sites other than the origin of replication. Recognizes and binds to abandoned replication forks and remodels them to uncover a helicase loading site. Promotes assembly of the primosome at these replication forks.</text>
</comment>
<feature type="binding site" evidence="12">
    <location>
        <position position="490"/>
    </location>
    <ligand>
        <name>Zn(2+)</name>
        <dbReference type="ChEBI" id="CHEBI:29105"/>
        <label>1</label>
    </ligand>
</feature>
<dbReference type="NCBIfam" id="NF004067">
    <property type="entry name" value="PRK05580.1-4"/>
    <property type="match status" value="1"/>
</dbReference>
<evidence type="ECO:0000313" key="15">
    <source>
        <dbReference type="EMBL" id="RUO63717.1"/>
    </source>
</evidence>
<keyword evidence="6 12" id="KW-0347">Helicase</keyword>
<keyword evidence="3 12" id="KW-0479">Metal-binding</keyword>
<dbReference type="InterPro" id="IPR040498">
    <property type="entry name" value="PriA_CRR"/>
</dbReference>
<dbReference type="NCBIfam" id="NF004065">
    <property type="entry name" value="PRK05580.1-1"/>
    <property type="match status" value="1"/>
</dbReference>
<comment type="similarity">
    <text evidence="12">Belongs to the helicase family. PriA subfamily.</text>
</comment>
<dbReference type="GO" id="GO:0006270">
    <property type="term" value="P:DNA replication initiation"/>
    <property type="evidence" value="ECO:0007669"/>
    <property type="project" value="TreeGrafter"/>
</dbReference>
<keyword evidence="16" id="KW-1185">Reference proteome</keyword>
<dbReference type="Proteomes" id="UP000288259">
    <property type="component" value="Unassembled WGS sequence"/>
</dbReference>
<keyword evidence="8 12" id="KW-0067">ATP-binding</keyword>
<dbReference type="InterPro" id="IPR041222">
    <property type="entry name" value="PriA_3primeBD"/>
</dbReference>
<evidence type="ECO:0000256" key="9">
    <source>
        <dbReference type="ARBA" id="ARBA00023125"/>
    </source>
</evidence>
<comment type="catalytic activity">
    <reaction evidence="11 12">
        <text>ATP + H2O = ADP + phosphate + H(+)</text>
        <dbReference type="Rhea" id="RHEA:13065"/>
        <dbReference type="ChEBI" id="CHEBI:15377"/>
        <dbReference type="ChEBI" id="CHEBI:15378"/>
        <dbReference type="ChEBI" id="CHEBI:30616"/>
        <dbReference type="ChEBI" id="CHEBI:43474"/>
        <dbReference type="ChEBI" id="CHEBI:456216"/>
        <dbReference type="EC" id="5.6.2.4"/>
    </reaction>
</comment>
<keyword evidence="1 12" id="KW-0639">Primosome</keyword>
<dbReference type="Pfam" id="PF17764">
    <property type="entry name" value="PriA_3primeBD"/>
    <property type="match status" value="1"/>
</dbReference>
<evidence type="ECO:0000259" key="14">
    <source>
        <dbReference type="PROSITE" id="PS51194"/>
    </source>
</evidence>
<comment type="subunit">
    <text evidence="12">Component of the replication restart primosome.</text>
</comment>
<dbReference type="SUPFAM" id="SSF52540">
    <property type="entry name" value="P-loop containing nucleoside triphosphate hydrolases"/>
    <property type="match status" value="1"/>
</dbReference>
<keyword evidence="4 12" id="KW-0547">Nucleotide-binding</keyword>
<evidence type="ECO:0000256" key="5">
    <source>
        <dbReference type="ARBA" id="ARBA00022801"/>
    </source>
</evidence>
<feature type="binding site" evidence="12">
    <location>
        <position position="480"/>
    </location>
    <ligand>
        <name>Zn(2+)</name>
        <dbReference type="ChEBI" id="CHEBI:29105"/>
        <label>2</label>
    </ligand>
</feature>
<dbReference type="GO" id="GO:0003677">
    <property type="term" value="F:DNA binding"/>
    <property type="evidence" value="ECO:0007669"/>
    <property type="project" value="UniProtKB-UniRule"/>
</dbReference>
<feature type="binding site" evidence="12">
    <location>
        <position position="459"/>
    </location>
    <ligand>
        <name>Zn(2+)</name>
        <dbReference type="ChEBI" id="CHEBI:29105"/>
        <label>2</label>
    </ligand>
</feature>
<reference evidence="16" key="1">
    <citation type="journal article" date="2018" name="Front. Microbiol.">
        <title>Genome-Based Analysis Reveals the Taxonomy and Diversity of the Family Idiomarinaceae.</title>
        <authorList>
            <person name="Liu Y."/>
            <person name="Lai Q."/>
            <person name="Shao Z."/>
        </authorList>
    </citation>
    <scope>NUCLEOTIDE SEQUENCE [LARGE SCALE GENOMIC DNA]</scope>
    <source>
        <strain evidence="16">CVS-6</strain>
    </source>
</reference>
<evidence type="ECO:0000313" key="16">
    <source>
        <dbReference type="Proteomes" id="UP000288259"/>
    </source>
</evidence>
<dbReference type="GO" id="GO:1990077">
    <property type="term" value="C:primosome complex"/>
    <property type="evidence" value="ECO:0007669"/>
    <property type="project" value="UniProtKB-UniRule"/>
</dbReference>
<dbReference type="GO" id="GO:0016887">
    <property type="term" value="F:ATP hydrolysis activity"/>
    <property type="evidence" value="ECO:0007669"/>
    <property type="project" value="RHEA"/>
</dbReference>
<dbReference type="GO" id="GO:0005524">
    <property type="term" value="F:ATP binding"/>
    <property type="evidence" value="ECO:0007669"/>
    <property type="project" value="UniProtKB-UniRule"/>
</dbReference>
<keyword evidence="5 12" id="KW-0378">Hydrolase</keyword>
<dbReference type="InterPro" id="IPR041236">
    <property type="entry name" value="PriA_C"/>
</dbReference>
<dbReference type="RefSeq" id="WP_126753426.1">
    <property type="nucleotide sequence ID" value="NZ_PIPY01000001.1"/>
</dbReference>
<protein>
    <recommendedName>
        <fullName evidence="12">Replication restart protein PriA</fullName>
    </recommendedName>
    <alternativeName>
        <fullName evidence="12">ATP-dependent DNA helicase PriA</fullName>
        <ecNumber evidence="12">5.6.2.4</ecNumber>
    </alternativeName>
    <alternativeName>
        <fullName evidence="12">DNA 3'-5' helicase PriA</fullName>
    </alternativeName>
</protein>
<feature type="binding site" evidence="12">
    <location>
        <position position="453"/>
    </location>
    <ligand>
        <name>Zn(2+)</name>
        <dbReference type="ChEBI" id="CHEBI:29105"/>
        <label>1</label>
    </ligand>
</feature>
<sequence length="743" mass="82229">MTKASASHHTAVTDAAEQVVSVAVPVPLARSFDYSCVQVPARGVRVKVPFGNRALVGFSLGSPASEATAASAEYKLKPVAEVLDDAPLLPEAVWQLLHWAADYYQHPLGEVLAHGLPVLLRQGEPASYQTTQGYRVTAAGAELELNELRRAPQQQRLLAALRNQPLLRRDITAQEFSGAALKALQDKELIESFQHSPQTDSDWSFAIGSEPLQLNPEQALAVAAIGAASKPQTYLLEGVTGSGKTEVYLQAMADVLRKGKQVLVLVPEIGLTPQTLRRFQKRFAVPIVMLHSALTDRERLDAWLEAKNGGAAIVIGTRSAIFTPFQRLGMIIVDEEHDSSLKQQEGFRYHARDLAVVRGQKEQVPVILGSATPSLESINNVAQKRYAHLELTQRAGGARLARQTVVDIKQLPLKGGLSVPLIEQMRKELERGQQVLVFLNRRGYAPALLCHECGWLAQCRRCDAYYTVHQRQQMLQCHHCGDQQRLPKQCFDCGSTQLVGRGTGTEQLEQTLAELFPDYPVLRIDRDSTRRKGSLAKHLTDAAENKYPILVGTQMIAKGHHFPHVTLVALLDVDGALYSSDFRAAERLGQLITQVAGRAGRASAPGTVVLQTHHPEHDLLQDLIHNGYSAFARSLLRERQLTQLPPFAQLALFRAEAHDPQQAQAALNAIAALLPEHPEVFVLGPMPAVMERRAGRYRYQLLVQCQQRGLRQQLLQHTLPRLSSLVELRRVRWSLDVDPQDFS</sequence>
<feature type="binding site" evidence="12">
    <location>
        <position position="450"/>
    </location>
    <ligand>
        <name>Zn(2+)</name>
        <dbReference type="ChEBI" id="CHEBI:29105"/>
        <label>1</label>
    </ligand>
</feature>
<dbReference type="InterPro" id="IPR005259">
    <property type="entry name" value="PriA"/>
</dbReference>
<dbReference type="GO" id="GO:0043138">
    <property type="term" value="F:3'-5' DNA helicase activity"/>
    <property type="evidence" value="ECO:0007669"/>
    <property type="project" value="UniProtKB-EC"/>
</dbReference>
<proteinExistence type="inferred from homology"/>
<feature type="binding site" evidence="12">
    <location>
        <position position="462"/>
    </location>
    <ligand>
        <name>Zn(2+)</name>
        <dbReference type="ChEBI" id="CHEBI:29105"/>
        <label>2</label>
    </ligand>
</feature>
<dbReference type="Pfam" id="PF21213">
    <property type="entry name" value="WHD_PriA"/>
    <property type="match status" value="1"/>
</dbReference>
<dbReference type="CDD" id="cd18804">
    <property type="entry name" value="SF2_C_priA"/>
    <property type="match status" value="1"/>
</dbReference>
<evidence type="ECO:0000259" key="13">
    <source>
        <dbReference type="PROSITE" id="PS51192"/>
    </source>
</evidence>
<evidence type="ECO:0000256" key="1">
    <source>
        <dbReference type="ARBA" id="ARBA00022515"/>
    </source>
</evidence>
<dbReference type="Pfam" id="PF18074">
    <property type="entry name" value="PriA_C"/>
    <property type="match status" value="1"/>
</dbReference>
<feature type="domain" description="Helicase C-terminal" evidence="14">
    <location>
        <begin position="461"/>
        <end position="642"/>
    </location>
</feature>
<gene>
    <name evidence="12" type="primary">priA</name>
    <name evidence="15" type="ORF">CWI71_01240</name>
</gene>
<evidence type="ECO:0000256" key="10">
    <source>
        <dbReference type="ARBA" id="ARBA00023235"/>
    </source>
</evidence>
<evidence type="ECO:0000256" key="12">
    <source>
        <dbReference type="HAMAP-Rule" id="MF_00983"/>
    </source>
</evidence>
<dbReference type="Pfam" id="PF00270">
    <property type="entry name" value="DEAD"/>
    <property type="match status" value="1"/>
</dbReference>
<feature type="binding site" evidence="12">
    <location>
        <position position="493"/>
    </location>
    <ligand>
        <name>Zn(2+)</name>
        <dbReference type="ChEBI" id="CHEBI:29105"/>
        <label>1</label>
    </ligand>
</feature>
<dbReference type="FunFam" id="3.40.50.300:FF:000489">
    <property type="entry name" value="Primosome assembly protein PriA"/>
    <property type="match status" value="1"/>
</dbReference>
<feature type="binding site" evidence="12">
    <location>
        <position position="477"/>
    </location>
    <ligand>
        <name>Zn(2+)</name>
        <dbReference type="ChEBI" id="CHEBI:29105"/>
        <label>2</label>
    </ligand>
</feature>
<feature type="domain" description="Helicase ATP-binding" evidence="13">
    <location>
        <begin position="225"/>
        <end position="391"/>
    </location>
</feature>
<keyword evidence="7 12" id="KW-0862">Zinc</keyword>